<dbReference type="PRINTS" id="PR00722">
    <property type="entry name" value="CHYMOTRYPSIN"/>
</dbReference>
<feature type="region of interest" description="Disordered" evidence="3">
    <location>
        <begin position="522"/>
        <end position="554"/>
    </location>
</feature>
<dbReference type="Pfam" id="PF13365">
    <property type="entry name" value="Trypsin_2"/>
    <property type="match status" value="1"/>
</dbReference>
<dbReference type="PROSITE" id="PS00134">
    <property type="entry name" value="TRYPSIN_HIS"/>
    <property type="match status" value="1"/>
</dbReference>
<dbReference type="InterPro" id="IPR050430">
    <property type="entry name" value="Peptidase_S1"/>
</dbReference>
<comment type="similarity">
    <text evidence="1">Belongs to the peptidase S1 family.</text>
</comment>
<sequence>MAGGGRKGETYAQVDQSEGGHRPHGGVTLTAAVMAALPAQAVVGGTESTHAYSFMGSFQPSYPAPPRPDGHGCGVEVLAPQWVLTAGHCAGKNPTGAKAGVPRGWKVRVGSLDTTSGGEVAEVDHYYRLATNNDEGGFWGRDMALMHLRTPVRAKPVRIASTTPADNTPVRIMGWGMTCDDGTNSACYPTRLREADTVVQPISTCPSHAASGELCVGSADGSVAASNMDSGGPALVREGGQWAVAGVVSGPDESGKTLYTDVTRHTDWINGIISGTHVPADDEIPNVEGAADLGGCVGSVVSSPASRPQDPALLLTNGHCVQGKRPAPGAALVDRPADREVPIADRQGYPQTTAHAKRLVYATMTGTDVALYRLDQTYAQLRAEGVKVFRLSSTPVRAGDPLTMAYAGGRLECTAEAVVTHLREGGYQQDHSIRYATGKDCAPWHGTSGSALLAPDGTTVVGIHNTHNDAGEKCTDNNPCEVGPDGTVTAVQGRGYGQQVHMIASCLTEGSRLDLSHRGCTLTGATPRPDHRAAPPVTRTGTAAPEPTNTDPIG</sequence>
<feature type="region of interest" description="Disordered" evidence="3">
    <location>
        <begin position="1"/>
        <end position="26"/>
    </location>
</feature>
<evidence type="ECO:0000259" key="4">
    <source>
        <dbReference type="PROSITE" id="PS50240"/>
    </source>
</evidence>
<evidence type="ECO:0000256" key="2">
    <source>
        <dbReference type="ARBA" id="ARBA00023157"/>
    </source>
</evidence>
<feature type="domain" description="Peptidase S1" evidence="4">
    <location>
        <begin position="42"/>
        <end position="274"/>
    </location>
</feature>
<dbReference type="InterPro" id="IPR043504">
    <property type="entry name" value="Peptidase_S1_PA_chymotrypsin"/>
</dbReference>
<dbReference type="SMART" id="SM00020">
    <property type="entry name" value="Tryp_SPc"/>
    <property type="match status" value="1"/>
</dbReference>
<dbReference type="PANTHER" id="PTHR24276">
    <property type="entry name" value="POLYSERASE-RELATED"/>
    <property type="match status" value="1"/>
</dbReference>
<organism evidence="5 6">
    <name type="scientific">Streptomyces antimycoticus</name>
    <dbReference type="NCBI Taxonomy" id="68175"/>
    <lineage>
        <taxon>Bacteria</taxon>
        <taxon>Bacillati</taxon>
        <taxon>Actinomycetota</taxon>
        <taxon>Actinomycetes</taxon>
        <taxon>Kitasatosporales</taxon>
        <taxon>Streptomycetaceae</taxon>
        <taxon>Streptomyces</taxon>
        <taxon>Streptomyces violaceusniger group</taxon>
    </lineage>
</organism>
<gene>
    <name evidence="5" type="ORF">SSPO_087690</name>
</gene>
<dbReference type="InterPro" id="IPR001314">
    <property type="entry name" value="Peptidase_S1A"/>
</dbReference>
<protein>
    <recommendedName>
        <fullName evidence="4">Peptidase S1 domain-containing protein</fullName>
    </recommendedName>
</protein>
<dbReference type="InterPro" id="IPR001254">
    <property type="entry name" value="Trypsin_dom"/>
</dbReference>
<name>A0A499V957_9ACTN</name>
<evidence type="ECO:0000313" key="6">
    <source>
        <dbReference type="Proteomes" id="UP000463951"/>
    </source>
</evidence>
<dbReference type="InterPro" id="IPR009003">
    <property type="entry name" value="Peptidase_S1_PA"/>
</dbReference>
<evidence type="ECO:0000256" key="1">
    <source>
        <dbReference type="ARBA" id="ARBA00007664"/>
    </source>
</evidence>
<evidence type="ECO:0000313" key="5">
    <source>
        <dbReference type="EMBL" id="BBJ46051.1"/>
    </source>
</evidence>
<dbReference type="GO" id="GO:0004252">
    <property type="term" value="F:serine-type endopeptidase activity"/>
    <property type="evidence" value="ECO:0007669"/>
    <property type="project" value="InterPro"/>
</dbReference>
<dbReference type="Proteomes" id="UP000463951">
    <property type="component" value="Chromosome"/>
</dbReference>
<accession>A0A499V957</accession>
<dbReference type="Pfam" id="PF00089">
    <property type="entry name" value="Trypsin"/>
    <property type="match status" value="1"/>
</dbReference>
<dbReference type="Gene3D" id="2.40.10.10">
    <property type="entry name" value="Trypsin-like serine proteases"/>
    <property type="match status" value="1"/>
</dbReference>
<keyword evidence="2" id="KW-1015">Disulfide bond</keyword>
<dbReference type="PANTHER" id="PTHR24276:SF98">
    <property type="entry name" value="FI18310P1-RELATED"/>
    <property type="match status" value="1"/>
</dbReference>
<dbReference type="AlphaFoldDB" id="A0A499V957"/>
<proteinExistence type="inferred from homology"/>
<dbReference type="SUPFAM" id="SSF50494">
    <property type="entry name" value="Trypsin-like serine proteases"/>
    <property type="match status" value="2"/>
</dbReference>
<dbReference type="EMBL" id="AP019620">
    <property type="protein sequence ID" value="BBJ46051.1"/>
    <property type="molecule type" value="Genomic_DNA"/>
</dbReference>
<evidence type="ECO:0000256" key="3">
    <source>
        <dbReference type="SAM" id="MobiDB-lite"/>
    </source>
</evidence>
<reference evidence="5 6" key="1">
    <citation type="journal article" date="2020" name="Int. J. Syst. Evol. Microbiol.">
        <title>Reclassification of Streptomyces castelarensis and Streptomyces sporoclivatus as later heterotypic synonyms of Streptomyces antimycoticus.</title>
        <authorList>
            <person name="Komaki H."/>
            <person name="Tamura T."/>
        </authorList>
    </citation>
    <scope>NUCLEOTIDE SEQUENCE [LARGE SCALE GENOMIC DNA]</scope>
    <source>
        <strain evidence="5 6">NBRC 100767</strain>
    </source>
</reference>
<dbReference type="PROSITE" id="PS50240">
    <property type="entry name" value="TRYPSIN_DOM"/>
    <property type="match status" value="1"/>
</dbReference>
<dbReference type="InterPro" id="IPR018114">
    <property type="entry name" value="TRYPSIN_HIS"/>
</dbReference>
<dbReference type="GO" id="GO:0006508">
    <property type="term" value="P:proteolysis"/>
    <property type="evidence" value="ECO:0007669"/>
    <property type="project" value="InterPro"/>
</dbReference>